<reference evidence="1" key="1">
    <citation type="journal article" date="2020" name="Nature">
        <title>Giant virus diversity and host interactions through global metagenomics.</title>
        <authorList>
            <person name="Schulz F."/>
            <person name="Roux S."/>
            <person name="Paez-Espino D."/>
            <person name="Jungbluth S."/>
            <person name="Walsh D.A."/>
            <person name="Denef V.J."/>
            <person name="McMahon K.D."/>
            <person name="Konstantinidis K.T."/>
            <person name="Eloe-Fadrosh E.A."/>
            <person name="Kyrpides N.C."/>
            <person name="Woyke T."/>
        </authorList>
    </citation>
    <scope>NUCLEOTIDE SEQUENCE</scope>
    <source>
        <strain evidence="1">GVMAG-M-3300025695-21</strain>
    </source>
</reference>
<dbReference type="AlphaFoldDB" id="A0A6C0J2K6"/>
<accession>A0A6C0J2K6</accession>
<name>A0A6C0J2K6_9ZZZZ</name>
<dbReference type="Gene3D" id="3.40.50.1460">
    <property type="match status" value="1"/>
</dbReference>
<sequence length="541" mass="63273">MNKELLLLGCNYNHINYRSIDYTSYISKIARYVKKKDIIPIELSDVDNTTYDNILLALYKLALKSWTANLSSVLIYYIGDSIDISEYISGYNSDYNINQGIVPTDYNIRKNNSVINSDLIYEILSQFNPSTKIIFIADTCFTKSNILNLKYDWDIENKQLKDLSSLKFNDTLKNILVISLCLDKLSSNDDNFYNILDINKNIISLGDYIIKLRNLLDNKNEEKKTYDIFNILKDINGIISNKKINMRVSLSSSYNLLNENEYLAILDKQEDILSLSTYDDYVKNSYIEIDTLDTENKLPIFVDVPLVQLESNDNNEKIPTRPIVPKVIKANIEPKANLKVDIPKVHFNKPPILIDQRNKLRTSNSNNEFIQQNVHSNRCSRSSFMESPREFIQQNVHSNRCSRSSFMESPREFIQQNVHSNRCSRSSFMESPREFIQQNVPIIPVSRSIPIQNVQQLQQFIPQQRQIFVESPRIQYQHPIQNIYPVQQLQQYNNYPQQYNDNYQQSAQNYVLKSTIVPKDTRTYKNNYYEPSNTYVQECYC</sequence>
<dbReference type="EMBL" id="MN740299">
    <property type="protein sequence ID" value="QHT99010.1"/>
    <property type="molecule type" value="Genomic_DNA"/>
</dbReference>
<evidence type="ECO:0000313" key="1">
    <source>
        <dbReference type="EMBL" id="QHT99010.1"/>
    </source>
</evidence>
<proteinExistence type="predicted"/>
<organism evidence="1">
    <name type="scientific">viral metagenome</name>
    <dbReference type="NCBI Taxonomy" id="1070528"/>
    <lineage>
        <taxon>unclassified sequences</taxon>
        <taxon>metagenomes</taxon>
        <taxon>organismal metagenomes</taxon>
    </lineage>
</organism>
<protein>
    <submittedName>
        <fullName evidence="1">Uncharacterized protein</fullName>
    </submittedName>
</protein>